<name>I8TB92_9GAMM</name>
<reference evidence="1 2" key="1">
    <citation type="journal article" date="2012" name="J. Bacteriol.">
        <title>Genome Sequence of n-Alkane-Degrading Hydrocarboniphaga effusa Strain AP103T (ATCC BAA-332T).</title>
        <authorList>
            <person name="Chang H.K."/>
            <person name="Zylstra G.J."/>
            <person name="Chae J.C."/>
        </authorList>
    </citation>
    <scope>NUCLEOTIDE SEQUENCE [LARGE SCALE GENOMIC DNA]</scope>
    <source>
        <strain evidence="1 2">AP103</strain>
    </source>
</reference>
<protein>
    <submittedName>
        <fullName evidence="1">Uncharacterized protein</fullName>
    </submittedName>
</protein>
<dbReference type="EMBL" id="AKGD01000001">
    <property type="protein sequence ID" value="EIT71055.1"/>
    <property type="molecule type" value="Genomic_DNA"/>
</dbReference>
<sequence>MCLPSQGMRRAVQARAPVPSDAIGDAFSFTFGSQQSVIKS</sequence>
<organism evidence="1 2">
    <name type="scientific">Hydrocarboniphaga effusa AP103</name>
    <dbReference type="NCBI Taxonomy" id="1172194"/>
    <lineage>
        <taxon>Bacteria</taxon>
        <taxon>Pseudomonadati</taxon>
        <taxon>Pseudomonadota</taxon>
        <taxon>Gammaproteobacteria</taxon>
        <taxon>Nevskiales</taxon>
        <taxon>Nevskiaceae</taxon>
        <taxon>Hydrocarboniphaga</taxon>
    </lineage>
</organism>
<evidence type="ECO:0000313" key="1">
    <source>
        <dbReference type="EMBL" id="EIT71055.1"/>
    </source>
</evidence>
<dbReference type="Proteomes" id="UP000003704">
    <property type="component" value="Unassembled WGS sequence"/>
</dbReference>
<keyword evidence="2" id="KW-1185">Reference proteome</keyword>
<gene>
    <name evidence="1" type="ORF">WQQ_11920</name>
</gene>
<proteinExistence type="predicted"/>
<dbReference type="AlphaFoldDB" id="I8TB92"/>
<comment type="caution">
    <text evidence="1">The sequence shown here is derived from an EMBL/GenBank/DDBJ whole genome shotgun (WGS) entry which is preliminary data.</text>
</comment>
<evidence type="ECO:0000313" key="2">
    <source>
        <dbReference type="Proteomes" id="UP000003704"/>
    </source>
</evidence>
<accession>I8TB92</accession>